<comment type="similarity">
    <text evidence="4 19">Belongs to the CobS family.</text>
</comment>
<dbReference type="AlphaFoldDB" id="A0AB38FXS1"/>
<dbReference type="RefSeq" id="WP_038256556.1">
    <property type="nucleotide sequence ID" value="NZ_DAMADI010000002.1"/>
</dbReference>
<comment type="caution">
    <text evidence="21">The sequence shown here is derived from an EMBL/GenBank/DDBJ whole genome shotgun (WGS) entry which is preliminary data.</text>
</comment>
<evidence type="ECO:0000256" key="7">
    <source>
        <dbReference type="ARBA" id="ARBA00022475"/>
    </source>
</evidence>
<dbReference type="EMBL" id="UAVL01000017">
    <property type="protein sequence ID" value="SQA64113.1"/>
    <property type="molecule type" value="Genomic_DNA"/>
</dbReference>
<comment type="subcellular location">
    <subcellularLocation>
        <location evidence="2 19">Cell membrane</location>
        <topology evidence="2 19">Multi-pass membrane protein</topology>
    </subcellularLocation>
</comment>
<reference evidence="20 23" key="2">
    <citation type="submission" date="2018-10" db="EMBL/GenBank/DDBJ databases">
        <title>Genomic Encyclopedia of Type Strains, Phase IV (KMG-IV): sequencing the most valuable type-strain genomes for metagenomic binning, comparative biology and taxonomic classification.</title>
        <authorList>
            <person name="Goeker M."/>
        </authorList>
    </citation>
    <scope>NUCLEOTIDE SEQUENCE [LARGE SCALE GENOMIC DNA]</scope>
    <source>
        <strain evidence="20 23">DSM 5079</strain>
    </source>
</reference>
<dbReference type="NCBIfam" id="TIGR00317">
    <property type="entry name" value="cobS"/>
    <property type="match status" value="1"/>
</dbReference>
<accession>A0AB38FXS1</accession>
<feature type="transmembrane region" description="Helical" evidence="19">
    <location>
        <begin position="181"/>
        <end position="214"/>
    </location>
</feature>
<feature type="transmembrane region" description="Helical" evidence="19">
    <location>
        <begin position="139"/>
        <end position="161"/>
    </location>
</feature>
<feature type="transmembrane region" description="Helical" evidence="19">
    <location>
        <begin position="62"/>
        <end position="81"/>
    </location>
</feature>
<keyword evidence="11 19" id="KW-0460">Magnesium</keyword>
<dbReference type="Pfam" id="PF02654">
    <property type="entry name" value="CobS"/>
    <property type="match status" value="1"/>
</dbReference>
<dbReference type="GeneID" id="66902605"/>
<evidence type="ECO:0000313" key="22">
    <source>
        <dbReference type="Proteomes" id="UP000251313"/>
    </source>
</evidence>
<evidence type="ECO:0000313" key="23">
    <source>
        <dbReference type="Proteomes" id="UP000267341"/>
    </source>
</evidence>
<evidence type="ECO:0000256" key="10">
    <source>
        <dbReference type="ARBA" id="ARBA00022692"/>
    </source>
</evidence>
<dbReference type="PANTHER" id="PTHR34148">
    <property type="entry name" value="ADENOSYLCOBINAMIDE-GDP RIBAZOLETRANSFERASE"/>
    <property type="match status" value="1"/>
</dbReference>
<evidence type="ECO:0000256" key="19">
    <source>
        <dbReference type="HAMAP-Rule" id="MF_00719"/>
    </source>
</evidence>
<organism evidence="21 22">
    <name type="scientific">Yokenella regensburgei</name>
    <dbReference type="NCBI Taxonomy" id="158877"/>
    <lineage>
        <taxon>Bacteria</taxon>
        <taxon>Pseudomonadati</taxon>
        <taxon>Pseudomonadota</taxon>
        <taxon>Gammaproteobacteria</taxon>
        <taxon>Enterobacterales</taxon>
        <taxon>Enterobacteriaceae</taxon>
        <taxon>Yokenella</taxon>
    </lineage>
</organism>
<name>A0AB38FXS1_9ENTR</name>
<keyword evidence="23" id="KW-1185">Reference proteome</keyword>
<dbReference type="HAMAP" id="MF_00719">
    <property type="entry name" value="CobS"/>
    <property type="match status" value="1"/>
</dbReference>
<evidence type="ECO:0000313" key="21">
    <source>
        <dbReference type="EMBL" id="SQA64113.1"/>
    </source>
</evidence>
<comment type="cofactor">
    <cofactor evidence="1 19">
        <name>Mg(2+)</name>
        <dbReference type="ChEBI" id="CHEBI:18420"/>
    </cofactor>
</comment>
<dbReference type="GO" id="GO:0009236">
    <property type="term" value="P:cobalamin biosynthetic process"/>
    <property type="evidence" value="ECO:0007669"/>
    <property type="project" value="UniProtKB-UniRule"/>
</dbReference>
<evidence type="ECO:0000256" key="1">
    <source>
        <dbReference type="ARBA" id="ARBA00001946"/>
    </source>
</evidence>
<evidence type="ECO:0000313" key="20">
    <source>
        <dbReference type="EMBL" id="RKR63853.1"/>
    </source>
</evidence>
<evidence type="ECO:0000256" key="4">
    <source>
        <dbReference type="ARBA" id="ARBA00010561"/>
    </source>
</evidence>
<feature type="transmembrane region" description="Helical" evidence="19">
    <location>
        <begin position="34"/>
        <end position="55"/>
    </location>
</feature>
<dbReference type="EC" id="2.7.8.26" evidence="5 19"/>
<evidence type="ECO:0000256" key="15">
    <source>
        <dbReference type="ARBA" id="ARBA00032605"/>
    </source>
</evidence>
<evidence type="ECO:0000256" key="5">
    <source>
        <dbReference type="ARBA" id="ARBA00013200"/>
    </source>
</evidence>
<keyword evidence="8 19" id="KW-0169">Cobalamin biosynthesis</keyword>
<keyword evidence="7 19" id="KW-1003">Cell membrane</keyword>
<comment type="function">
    <text evidence="14 19">Joins adenosylcobinamide-GDP and alpha-ribazole to generate adenosylcobalamin (Ado-cobalamin). Also synthesizes adenosylcobalamin 5'-phosphate from adenosylcobinamide-GDP and alpha-ribazole 5'-phosphate.</text>
</comment>
<evidence type="ECO:0000256" key="11">
    <source>
        <dbReference type="ARBA" id="ARBA00022842"/>
    </source>
</evidence>
<comment type="catalytic activity">
    <reaction evidence="17 19">
        <text>alpha-ribazole + adenosylcob(III)inamide-GDP = adenosylcob(III)alamin + GMP + H(+)</text>
        <dbReference type="Rhea" id="RHEA:16049"/>
        <dbReference type="ChEBI" id="CHEBI:10329"/>
        <dbReference type="ChEBI" id="CHEBI:15378"/>
        <dbReference type="ChEBI" id="CHEBI:18408"/>
        <dbReference type="ChEBI" id="CHEBI:58115"/>
        <dbReference type="ChEBI" id="CHEBI:60487"/>
        <dbReference type="EC" id="2.7.8.26"/>
    </reaction>
</comment>
<evidence type="ECO:0000256" key="17">
    <source>
        <dbReference type="ARBA" id="ARBA00048623"/>
    </source>
</evidence>
<evidence type="ECO:0000256" key="13">
    <source>
        <dbReference type="ARBA" id="ARBA00023136"/>
    </source>
</evidence>
<protein>
    <recommendedName>
        <fullName evidence="6 19">Adenosylcobinamide-GDP ribazoletransferase</fullName>
        <ecNumber evidence="5 19">2.7.8.26</ecNumber>
    </recommendedName>
    <alternativeName>
        <fullName evidence="16 19">Cobalamin synthase</fullName>
    </alternativeName>
    <alternativeName>
        <fullName evidence="15 19">Cobalamin-5'-phosphate synthase</fullName>
    </alternativeName>
</protein>
<comment type="catalytic activity">
    <reaction evidence="18 19">
        <text>alpha-ribazole 5'-phosphate + adenosylcob(III)inamide-GDP = adenosylcob(III)alamin 5'-phosphate + GMP + H(+)</text>
        <dbReference type="Rhea" id="RHEA:23560"/>
        <dbReference type="ChEBI" id="CHEBI:15378"/>
        <dbReference type="ChEBI" id="CHEBI:57918"/>
        <dbReference type="ChEBI" id="CHEBI:58115"/>
        <dbReference type="ChEBI" id="CHEBI:60487"/>
        <dbReference type="ChEBI" id="CHEBI:60493"/>
        <dbReference type="EC" id="2.7.8.26"/>
    </reaction>
</comment>
<keyword evidence="10 19" id="KW-0812">Transmembrane</keyword>
<evidence type="ECO:0000256" key="3">
    <source>
        <dbReference type="ARBA" id="ARBA00004663"/>
    </source>
</evidence>
<dbReference type="PANTHER" id="PTHR34148:SF1">
    <property type="entry name" value="ADENOSYLCOBINAMIDE-GDP RIBAZOLETRANSFERASE"/>
    <property type="match status" value="1"/>
</dbReference>
<keyword evidence="9 19" id="KW-0808">Transferase</keyword>
<evidence type="ECO:0000256" key="2">
    <source>
        <dbReference type="ARBA" id="ARBA00004651"/>
    </source>
</evidence>
<evidence type="ECO:0000256" key="14">
    <source>
        <dbReference type="ARBA" id="ARBA00025228"/>
    </source>
</evidence>
<dbReference type="Proteomes" id="UP000267341">
    <property type="component" value="Unassembled WGS sequence"/>
</dbReference>
<feature type="transmembrane region" description="Helical" evidence="19">
    <location>
        <begin position="109"/>
        <end position="127"/>
    </location>
</feature>
<reference evidence="21 22" key="1">
    <citation type="submission" date="2018-06" db="EMBL/GenBank/DDBJ databases">
        <authorList>
            <consortium name="Pathogen Informatics"/>
            <person name="Doyle S."/>
        </authorList>
    </citation>
    <scope>NUCLEOTIDE SEQUENCE [LARGE SCALE GENOMIC DNA]</scope>
    <source>
        <strain evidence="21 22">NCTC11967</strain>
    </source>
</reference>
<comment type="pathway">
    <text evidence="3 19">Cofactor biosynthesis; adenosylcobalamin biosynthesis; adenosylcobalamin from cob(II)yrinate a,c-diamide: step 7/7.</text>
</comment>
<dbReference type="InterPro" id="IPR003805">
    <property type="entry name" value="CobS"/>
</dbReference>
<evidence type="ECO:0000256" key="9">
    <source>
        <dbReference type="ARBA" id="ARBA00022679"/>
    </source>
</evidence>
<keyword evidence="12 19" id="KW-1133">Transmembrane helix</keyword>
<evidence type="ECO:0000256" key="8">
    <source>
        <dbReference type="ARBA" id="ARBA00022573"/>
    </source>
</evidence>
<dbReference type="GO" id="GO:0005886">
    <property type="term" value="C:plasma membrane"/>
    <property type="evidence" value="ECO:0007669"/>
    <property type="project" value="UniProtKB-SubCell"/>
</dbReference>
<gene>
    <name evidence="19" type="primary">cobS</name>
    <name evidence="20" type="ORF">C7387_0521</name>
    <name evidence="21" type="ORF">NCTC11967_03203</name>
</gene>
<dbReference type="GO" id="GO:0051073">
    <property type="term" value="F:adenosylcobinamide-GDP ribazoletransferase activity"/>
    <property type="evidence" value="ECO:0007669"/>
    <property type="project" value="UniProtKB-UniRule"/>
</dbReference>
<evidence type="ECO:0000256" key="6">
    <source>
        <dbReference type="ARBA" id="ARBA00015850"/>
    </source>
</evidence>
<evidence type="ECO:0000256" key="16">
    <source>
        <dbReference type="ARBA" id="ARBA00032853"/>
    </source>
</evidence>
<proteinExistence type="inferred from homology"/>
<sequence length="246" mass="26348">MNRVFFAMLSFMSRLPVPQRWSQGLDTPDYVRGIVTFPVIGLLLGGLSGVVFVLLNHWCGTPLAALFAVLALALLTGGLHLDGLADTCDGVFSARPRERMLEIMRDSRLGTHGGLALVFVLLAKVLVVSELALRGENMLAALAAACACGRGMSVLLMYGQRYAREEGMGNLFINKISFKQTAITLALAAVVVIALLGINGLTALLFTFVVVWLFGQWLKRILGGQTGDTLGAAIEVGEIVFLLALL</sequence>
<dbReference type="Proteomes" id="UP000251313">
    <property type="component" value="Unassembled WGS sequence"/>
</dbReference>
<keyword evidence="13 19" id="KW-0472">Membrane</keyword>
<dbReference type="GO" id="GO:0008818">
    <property type="term" value="F:cobalamin 5'-phosphate synthase activity"/>
    <property type="evidence" value="ECO:0007669"/>
    <property type="project" value="UniProtKB-UniRule"/>
</dbReference>
<evidence type="ECO:0000256" key="18">
    <source>
        <dbReference type="ARBA" id="ARBA00049504"/>
    </source>
</evidence>
<dbReference type="EMBL" id="RBIZ01000003">
    <property type="protein sequence ID" value="RKR63853.1"/>
    <property type="molecule type" value="Genomic_DNA"/>
</dbReference>
<evidence type="ECO:0000256" key="12">
    <source>
        <dbReference type="ARBA" id="ARBA00022989"/>
    </source>
</evidence>